<dbReference type="Gene3D" id="3.30.420.10">
    <property type="entry name" value="Ribonuclease H-like superfamily/Ribonuclease H"/>
    <property type="match status" value="1"/>
</dbReference>
<evidence type="ECO:0000313" key="3">
    <source>
        <dbReference type="EMBL" id="CAD2179059.1"/>
    </source>
</evidence>
<feature type="region of interest" description="Disordered" evidence="1">
    <location>
        <begin position="412"/>
        <end position="489"/>
    </location>
</feature>
<dbReference type="GO" id="GO:0015074">
    <property type="term" value="P:DNA integration"/>
    <property type="evidence" value="ECO:0007669"/>
    <property type="project" value="InterPro"/>
</dbReference>
<dbReference type="InterPro" id="IPR001584">
    <property type="entry name" value="Integrase_cat-core"/>
</dbReference>
<sequence>MSSTFTDLAQAMNFCHKPTTAYHQSANGMVERFNRTLADMIATCTEQGKKWMDVLPQIIFAYNTSYNQQINNSPFYVIHGFVPKLPTEATLGIEKEKFNDMNLYVKNLVENLELVRSDVKCRLQGNMDIMRKQQIKINKKNWEKGEKVLVKKTENIKKFGDKYEGPFTIVELQCPNLLISDSGLADEAWLIHMDRCKPFYTEEILNKKDKRVAGDTNLEQSDSDGEDRIQINSVTNSLGLTAPNKTNAITHNSSFEEDTKKFTNTHATTETNLNINFQIKKDLIKSKNNIILKMPNSNSTSSSIIIEQQNKLPWHFEDVSSPELSEDEERIMPYSKEDKGKEKDKKIAKNIEDNKSRSAGVKRKKEEQEIANSVDWEMAYRLKRIRSKYEDDMLTKHNDIWKEILKKGDQFHSKIQDKLDKERKALEKERKEKKKGRKNEKKQTRKEAETEAEIVKKKLDDGKKKPREAEMKNEGDTKPKEKKTGVGDFAKFASRVVQRAVVDKIDDVVPEELPEDKEKIIKKKEEEEKLLKLGKYQEKMKSRRKDFDEEFVARGYKTREYSMSPVRRSVVGYIDEKDKKDKMGKIKAKENKKVEITTKEIGVNTVFNTLVFNRILENLDEVQEFLTLKPTAK</sequence>
<dbReference type="InterPro" id="IPR036397">
    <property type="entry name" value="RNaseH_sf"/>
</dbReference>
<accession>A0A6V7VWA5</accession>
<dbReference type="EMBL" id="CAJEWN010000335">
    <property type="protein sequence ID" value="CAD2179059.1"/>
    <property type="molecule type" value="Genomic_DNA"/>
</dbReference>
<name>A0A6V7VWA5_MELEN</name>
<evidence type="ECO:0000259" key="2">
    <source>
        <dbReference type="PROSITE" id="PS50994"/>
    </source>
</evidence>
<dbReference type="GO" id="GO:0003676">
    <property type="term" value="F:nucleic acid binding"/>
    <property type="evidence" value="ECO:0007669"/>
    <property type="project" value="InterPro"/>
</dbReference>
<protein>
    <recommendedName>
        <fullName evidence="2">Integrase catalytic domain-containing protein</fullName>
    </recommendedName>
</protein>
<dbReference type="PANTHER" id="PTHR38681:SF1">
    <property type="entry name" value="RETROVIRUS-RELATED POL POLYPROTEIN FROM TRANSPOSON 412-LIKE PROTEIN"/>
    <property type="match status" value="1"/>
</dbReference>
<dbReference type="AlphaFoldDB" id="A0A6V7VWA5"/>
<feature type="domain" description="Integrase catalytic" evidence="2">
    <location>
        <begin position="1"/>
        <end position="94"/>
    </location>
</feature>
<evidence type="ECO:0000313" key="4">
    <source>
        <dbReference type="Proteomes" id="UP000580250"/>
    </source>
</evidence>
<reference evidence="3 4" key="1">
    <citation type="submission" date="2020-08" db="EMBL/GenBank/DDBJ databases">
        <authorList>
            <person name="Koutsovoulos G."/>
            <person name="Danchin GJ E."/>
        </authorList>
    </citation>
    <scope>NUCLEOTIDE SEQUENCE [LARGE SCALE GENOMIC DNA]</scope>
</reference>
<feature type="compositionally biased region" description="Basic and acidic residues" evidence="1">
    <location>
        <begin position="412"/>
        <end position="430"/>
    </location>
</feature>
<dbReference type="PANTHER" id="PTHR38681">
    <property type="entry name" value="RETROVIRUS-RELATED POL POLYPROTEIN FROM TRANSPOSON 412-LIKE PROTEIN-RELATED"/>
    <property type="match status" value="1"/>
</dbReference>
<organism evidence="3 4">
    <name type="scientific">Meloidogyne enterolobii</name>
    <name type="common">Root-knot nematode worm</name>
    <name type="synonym">Meloidogyne mayaguensis</name>
    <dbReference type="NCBI Taxonomy" id="390850"/>
    <lineage>
        <taxon>Eukaryota</taxon>
        <taxon>Metazoa</taxon>
        <taxon>Ecdysozoa</taxon>
        <taxon>Nematoda</taxon>
        <taxon>Chromadorea</taxon>
        <taxon>Rhabditida</taxon>
        <taxon>Tylenchina</taxon>
        <taxon>Tylenchomorpha</taxon>
        <taxon>Tylenchoidea</taxon>
        <taxon>Meloidogynidae</taxon>
        <taxon>Meloidogyninae</taxon>
        <taxon>Meloidogyne</taxon>
    </lineage>
</organism>
<comment type="caution">
    <text evidence="3">The sequence shown here is derived from an EMBL/GenBank/DDBJ whole genome shotgun (WGS) entry which is preliminary data.</text>
</comment>
<dbReference type="OrthoDB" id="8047038at2759"/>
<dbReference type="InterPro" id="IPR012337">
    <property type="entry name" value="RNaseH-like_sf"/>
</dbReference>
<gene>
    <name evidence="3" type="ORF">MENT_LOCUS31045</name>
</gene>
<proteinExistence type="predicted"/>
<dbReference type="PROSITE" id="PS50994">
    <property type="entry name" value="INTEGRASE"/>
    <property type="match status" value="1"/>
</dbReference>
<feature type="compositionally biased region" description="Basic and acidic residues" evidence="1">
    <location>
        <begin position="441"/>
        <end position="485"/>
    </location>
</feature>
<dbReference type="SUPFAM" id="SSF53098">
    <property type="entry name" value="Ribonuclease H-like"/>
    <property type="match status" value="1"/>
</dbReference>
<evidence type="ECO:0000256" key="1">
    <source>
        <dbReference type="SAM" id="MobiDB-lite"/>
    </source>
</evidence>
<feature type="region of interest" description="Disordered" evidence="1">
    <location>
        <begin position="337"/>
        <end position="366"/>
    </location>
</feature>
<feature type="compositionally biased region" description="Basic and acidic residues" evidence="1">
    <location>
        <begin position="337"/>
        <end position="356"/>
    </location>
</feature>
<dbReference type="Proteomes" id="UP000580250">
    <property type="component" value="Unassembled WGS sequence"/>
</dbReference>
<feature type="compositionally biased region" description="Basic residues" evidence="1">
    <location>
        <begin position="431"/>
        <end position="440"/>
    </location>
</feature>